<dbReference type="InterPro" id="IPR007369">
    <property type="entry name" value="Peptidase_A22B_SPP"/>
</dbReference>
<dbReference type="GO" id="GO:0016020">
    <property type="term" value="C:membrane"/>
    <property type="evidence" value="ECO:0007669"/>
    <property type="project" value="InterPro"/>
</dbReference>
<reference evidence="3" key="2">
    <citation type="submission" date="2015-07" db="EMBL/GenBank/DDBJ databases">
        <title>Contrasting host-pathogen interactions and genome evolution in two generalist and specialist microsporidian pathogens of mosquitoes.</title>
        <authorList>
            <consortium name="The Broad Institute Genomics Platform"/>
            <consortium name="The Broad Institute Genome Sequencing Center for Infectious Disease"/>
            <person name="Cuomo C.A."/>
            <person name="Sanscrainte N.D."/>
            <person name="Goldberg J.M."/>
            <person name="Heiman D."/>
            <person name="Young S."/>
            <person name="Zeng Q."/>
            <person name="Becnel J.J."/>
            <person name="Birren B.W."/>
        </authorList>
    </citation>
    <scope>NUCLEOTIDE SEQUENCE [LARGE SCALE GENOMIC DNA]</scope>
    <source>
        <strain evidence="3">USNM 41457</strain>
    </source>
</reference>
<dbReference type="OrthoDB" id="29661at2759"/>
<evidence type="ECO:0000313" key="3">
    <source>
        <dbReference type="Proteomes" id="UP000003163"/>
    </source>
</evidence>
<keyword evidence="1" id="KW-1133">Transmembrane helix</keyword>
<gene>
    <name evidence="2" type="ORF">EDEG_00116</name>
</gene>
<sequence length="146" mass="16771">MATGYIQLSLLVVYDIIWMKFKKDIDKLIGLEDVPLKLAFPRFLHGFDMIGMGDIFMIGLFLSIIKNFCDKKQNKNLTIFWWAFIGMNLGLCFTIYSILEWKNPIPALLTMCPGIIIFSSIAAAFCGCFWSFIRYDRSTKRSAQNG</sequence>
<keyword evidence="1" id="KW-0472">Membrane</keyword>
<organism evidence="2 3">
    <name type="scientific">Edhazardia aedis (strain USNM 41457)</name>
    <name type="common">Microsporidian parasite</name>
    <dbReference type="NCBI Taxonomy" id="1003232"/>
    <lineage>
        <taxon>Eukaryota</taxon>
        <taxon>Fungi</taxon>
        <taxon>Fungi incertae sedis</taxon>
        <taxon>Microsporidia</taxon>
        <taxon>Edhazardia</taxon>
    </lineage>
</organism>
<dbReference type="AlphaFoldDB" id="J9DAV2"/>
<dbReference type="PANTHER" id="PTHR12174:SF103">
    <property type="entry name" value="INTRAMEMBRANE PROTEASE (IMPAS) FAMILY"/>
    <property type="match status" value="1"/>
</dbReference>
<accession>J9DAV2</accession>
<feature type="transmembrane region" description="Helical" evidence="1">
    <location>
        <begin position="43"/>
        <end position="65"/>
    </location>
</feature>
<feature type="transmembrane region" description="Helical" evidence="1">
    <location>
        <begin position="105"/>
        <end position="133"/>
    </location>
</feature>
<keyword evidence="1" id="KW-0812">Transmembrane</keyword>
<feature type="transmembrane region" description="Helical" evidence="1">
    <location>
        <begin position="77"/>
        <end position="99"/>
    </location>
</feature>
<name>J9DAV2_EDHAE</name>
<protein>
    <submittedName>
        <fullName evidence="2">Uncharacterized protein</fullName>
    </submittedName>
</protein>
<dbReference type="EMBL" id="AFBI03000001">
    <property type="protein sequence ID" value="EJW04896.1"/>
    <property type="molecule type" value="Genomic_DNA"/>
</dbReference>
<dbReference type="STRING" id="1003232.J9DAV2"/>
<dbReference type="Pfam" id="PF04258">
    <property type="entry name" value="Peptidase_A22B"/>
    <property type="match status" value="1"/>
</dbReference>
<proteinExistence type="predicted"/>
<dbReference type="HOGENOM" id="CLU_1777399_0_0_1"/>
<dbReference type="GO" id="GO:0042500">
    <property type="term" value="F:aspartic endopeptidase activity, intramembrane cleaving"/>
    <property type="evidence" value="ECO:0007669"/>
    <property type="project" value="InterPro"/>
</dbReference>
<comment type="caution">
    <text evidence="2">The sequence shown here is derived from an EMBL/GenBank/DDBJ whole genome shotgun (WGS) entry which is preliminary data.</text>
</comment>
<dbReference type="Proteomes" id="UP000003163">
    <property type="component" value="Unassembled WGS sequence"/>
</dbReference>
<evidence type="ECO:0000256" key="1">
    <source>
        <dbReference type="SAM" id="Phobius"/>
    </source>
</evidence>
<dbReference type="InParanoid" id="J9DAV2"/>
<reference evidence="2 3" key="1">
    <citation type="submission" date="2011-08" db="EMBL/GenBank/DDBJ databases">
        <authorList>
            <person name="Liu Z.J."/>
            <person name="Shi F.L."/>
            <person name="Lu J.Q."/>
            <person name="Li M."/>
            <person name="Wang Z.L."/>
        </authorList>
    </citation>
    <scope>NUCLEOTIDE SEQUENCE [LARGE SCALE GENOMIC DNA]</scope>
    <source>
        <strain evidence="2 3">USNM 41457</strain>
    </source>
</reference>
<dbReference type="PANTHER" id="PTHR12174">
    <property type="entry name" value="SIGNAL PEPTIDE PEPTIDASE"/>
    <property type="match status" value="1"/>
</dbReference>
<dbReference type="VEuPathDB" id="MicrosporidiaDB:EDEG_00116"/>
<keyword evidence="3" id="KW-1185">Reference proteome</keyword>
<evidence type="ECO:0000313" key="2">
    <source>
        <dbReference type="EMBL" id="EJW04896.1"/>
    </source>
</evidence>